<reference evidence="2" key="1">
    <citation type="submission" date="2023-05" db="EMBL/GenBank/DDBJ databases">
        <authorList>
            <person name="Stuckert A."/>
        </authorList>
    </citation>
    <scope>NUCLEOTIDE SEQUENCE</scope>
</reference>
<comment type="caution">
    <text evidence="2">The sequence shown here is derived from an EMBL/GenBank/DDBJ whole genome shotgun (WGS) entry which is preliminary data.</text>
</comment>
<protein>
    <submittedName>
        <fullName evidence="2">Uncharacterized protein</fullName>
    </submittedName>
</protein>
<feature type="compositionally biased region" description="Low complexity" evidence="1">
    <location>
        <begin position="29"/>
        <end position="40"/>
    </location>
</feature>
<name>A0ABN9BHK5_9NEOB</name>
<proteinExistence type="predicted"/>
<dbReference type="Proteomes" id="UP001162483">
    <property type="component" value="Unassembled WGS sequence"/>
</dbReference>
<gene>
    <name evidence="2" type="ORF">SPARVUS_LOCUS2925601</name>
</gene>
<organism evidence="2 3">
    <name type="scientific">Staurois parvus</name>
    <dbReference type="NCBI Taxonomy" id="386267"/>
    <lineage>
        <taxon>Eukaryota</taxon>
        <taxon>Metazoa</taxon>
        <taxon>Chordata</taxon>
        <taxon>Craniata</taxon>
        <taxon>Vertebrata</taxon>
        <taxon>Euteleostomi</taxon>
        <taxon>Amphibia</taxon>
        <taxon>Batrachia</taxon>
        <taxon>Anura</taxon>
        <taxon>Neobatrachia</taxon>
        <taxon>Ranoidea</taxon>
        <taxon>Ranidae</taxon>
        <taxon>Staurois</taxon>
    </lineage>
</organism>
<keyword evidence="3" id="KW-1185">Reference proteome</keyword>
<evidence type="ECO:0000313" key="2">
    <source>
        <dbReference type="EMBL" id="CAI9547075.1"/>
    </source>
</evidence>
<sequence>MMPCTQSRHPVPEAAKQPQNIIEPPPYFTVGTSSTSVNSSPLRRHTVLKPSVPKTSILVSSLQSTESQ</sequence>
<evidence type="ECO:0000256" key="1">
    <source>
        <dbReference type="SAM" id="MobiDB-lite"/>
    </source>
</evidence>
<feature type="region of interest" description="Disordered" evidence="1">
    <location>
        <begin position="1"/>
        <end position="48"/>
    </location>
</feature>
<evidence type="ECO:0000313" key="3">
    <source>
        <dbReference type="Proteomes" id="UP001162483"/>
    </source>
</evidence>
<dbReference type="EMBL" id="CATNWA010004106">
    <property type="protein sequence ID" value="CAI9547075.1"/>
    <property type="molecule type" value="Genomic_DNA"/>
</dbReference>
<accession>A0ABN9BHK5</accession>